<evidence type="ECO:0000313" key="2">
    <source>
        <dbReference type="EMBL" id="MDR7135978.1"/>
    </source>
</evidence>
<keyword evidence="1" id="KW-1133">Transmembrane helix</keyword>
<dbReference type="EMBL" id="JAVDVY010000003">
    <property type="protein sequence ID" value="MDR7135978.1"/>
    <property type="molecule type" value="Genomic_DNA"/>
</dbReference>
<keyword evidence="1" id="KW-0812">Transmembrane</keyword>
<evidence type="ECO:0000256" key="1">
    <source>
        <dbReference type="SAM" id="Phobius"/>
    </source>
</evidence>
<feature type="transmembrane region" description="Helical" evidence="1">
    <location>
        <begin position="179"/>
        <end position="200"/>
    </location>
</feature>
<keyword evidence="1" id="KW-0472">Membrane</keyword>
<reference evidence="2 3" key="1">
    <citation type="submission" date="2023-07" db="EMBL/GenBank/DDBJ databases">
        <title>Sorghum-associated microbial communities from plants grown in Nebraska, USA.</title>
        <authorList>
            <person name="Schachtman D."/>
        </authorList>
    </citation>
    <scope>NUCLEOTIDE SEQUENCE [LARGE SCALE GENOMIC DNA]</scope>
    <source>
        <strain evidence="2 3">BE198</strain>
    </source>
</reference>
<feature type="transmembrane region" description="Helical" evidence="1">
    <location>
        <begin position="86"/>
        <end position="105"/>
    </location>
</feature>
<feature type="transmembrane region" description="Helical" evidence="1">
    <location>
        <begin position="117"/>
        <end position="141"/>
    </location>
</feature>
<feature type="transmembrane region" description="Helical" evidence="1">
    <location>
        <begin position="153"/>
        <end position="173"/>
    </location>
</feature>
<accession>A0ABU1WEG8</accession>
<keyword evidence="3" id="KW-1185">Reference proteome</keyword>
<protein>
    <recommendedName>
        <fullName evidence="4">DUF998 domain-containing protein</fullName>
    </recommendedName>
</protein>
<proteinExistence type="predicted"/>
<feature type="transmembrane region" description="Helical" evidence="1">
    <location>
        <begin position="59"/>
        <end position="79"/>
    </location>
</feature>
<comment type="caution">
    <text evidence="2">The sequence shown here is derived from an EMBL/GenBank/DDBJ whole genome shotgun (WGS) entry which is preliminary data.</text>
</comment>
<evidence type="ECO:0008006" key="4">
    <source>
        <dbReference type="Google" id="ProtNLM"/>
    </source>
</evidence>
<organism evidence="2 3">
    <name type="scientific">Lysobacter niastensis</name>
    <dbReference type="NCBI Taxonomy" id="380629"/>
    <lineage>
        <taxon>Bacteria</taxon>
        <taxon>Pseudomonadati</taxon>
        <taxon>Pseudomonadota</taxon>
        <taxon>Gammaproteobacteria</taxon>
        <taxon>Lysobacterales</taxon>
        <taxon>Lysobacteraceae</taxon>
        <taxon>Lysobacter</taxon>
    </lineage>
</organism>
<dbReference type="InterPro" id="IPR009339">
    <property type="entry name" value="DUF998"/>
</dbReference>
<dbReference type="RefSeq" id="WP_310064077.1">
    <property type="nucleotide sequence ID" value="NZ_JAVDVY010000003.1"/>
</dbReference>
<dbReference type="Proteomes" id="UP001251524">
    <property type="component" value="Unassembled WGS sequence"/>
</dbReference>
<gene>
    <name evidence="2" type="ORF">J2X06_003196</name>
</gene>
<name>A0ABU1WEG8_9GAMM</name>
<sequence length="222" mass="23842">MRLPGDDASVRRMGTAALAGVLVFVLVCSAVQFLRADLDWMRTPLSFYLIDAYGGWVRVAYGLLSVTLGLIGVGYYRVLTPQARSGVARALFVLAGLALAVTASAETQRPRQALTTAGTVHAIAAPLAFLFVTMGMLLQSWCLRGDAQWRARFAPAFILAVACFAALWGHALWRSAPRGLTQKAVILLILAWLALAAYWLRRLAPASREPVVLSGKVATGDG</sequence>
<evidence type="ECO:0000313" key="3">
    <source>
        <dbReference type="Proteomes" id="UP001251524"/>
    </source>
</evidence>
<dbReference type="Pfam" id="PF06197">
    <property type="entry name" value="DUF998"/>
    <property type="match status" value="1"/>
</dbReference>